<organism evidence="1 2">
    <name type="scientific">Paramixta manurensis</name>
    <dbReference type="NCBI Taxonomy" id="2740817"/>
    <lineage>
        <taxon>Bacteria</taxon>
        <taxon>Pseudomonadati</taxon>
        <taxon>Pseudomonadota</taxon>
        <taxon>Gammaproteobacteria</taxon>
        <taxon>Enterobacterales</taxon>
        <taxon>Erwiniaceae</taxon>
        <taxon>Paramixta</taxon>
    </lineage>
</organism>
<name>A0A6M8U9H2_9GAMM</name>
<dbReference type="KEGG" id="pmak:PMPD1_1370"/>
<sequence>MSNSYDIQRRLDAQLARVHHSVAELANGTLSQEEGPGMGDLMAFKQALMQESASNYTASQLSSLKHNLSKSIIDSIN</sequence>
<gene>
    <name evidence="1" type="ORF">PMPD1_1370</name>
</gene>
<dbReference type="EMBL" id="CP054212">
    <property type="protein sequence ID" value="QKJ86329.1"/>
    <property type="molecule type" value="Genomic_DNA"/>
</dbReference>
<protein>
    <submittedName>
        <fullName evidence="1">Type III secretion protein HrpF</fullName>
    </submittedName>
</protein>
<reference evidence="1 2" key="1">
    <citation type="submission" date="2020-06" db="EMBL/GenBank/DDBJ databases">
        <title>Genome sequence of Paramixta manurensis strain PD-1.</title>
        <authorList>
            <person name="Lee C.W."/>
            <person name="Kim J."/>
        </authorList>
    </citation>
    <scope>NUCLEOTIDE SEQUENCE [LARGE SCALE GENOMIC DNA]</scope>
    <source>
        <strain evidence="1 2">PD-1</strain>
    </source>
</reference>
<dbReference type="InterPro" id="IPR009371">
    <property type="entry name" value="T3SS_HrpF"/>
</dbReference>
<evidence type="ECO:0000313" key="1">
    <source>
        <dbReference type="EMBL" id="QKJ86329.1"/>
    </source>
</evidence>
<dbReference type="RefSeq" id="WP_173633352.1">
    <property type="nucleotide sequence ID" value="NZ_CP054212.1"/>
</dbReference>
<dbReference type="Proteomes" id="UP000505325">
    <property type="component" value="Chromosome"/>
</dbReference>
<keyword evidence="2" id="KW-1185">Reference proteome</keyword>
<dbReference type="Pfam" id="PF06266">
    <property type="entry name" value="HrpF"/>
    <property type="match status" value="1"/>
</dbReference>
<accession>A0A6M8U9H2</accession>
<proteinExistence type="predicted"/>
<evidence type="ECO:0000313" key="2">
    <source>
        <dbReference type="Proteomes" id="UP000505325"/>
    </source>
</evidence>
<dbReference type="AlphaFoldDB" id="A0A6M8U9H2"/>